<dbReference type="SUPFAM" id="SSF49303">
    <property type="entry name" value="beta-Galactosidase/glucuronidase domain"/>
    <property type="match status" value="1"/>
</dbReference>
<proteinExistence type="inferred from homology"/>
<dbReference type="GO" id="GO:0016787">
    <property type="term" value="F:hydrolase activity"/>
    <property type="evidence" value="ECO:0007669"/>
    <property type="project" value="UniProtKB-KW"/>
</dbReference>
<evidence type="ECO:0000256" key="1">
    <source>
        <dbReference type="ARBA" id="ARBA00007401"/>
    </source>
</evidence>
<dbReference type="InterPro" id="IPR013783">
    <property type="entry name" value="Ig-like_fold"/>
</dbReference>
<dbReference type="InterPro" id="IPR017853">
    <property type="entry name" value="GH"/>
</dbReference>
<dbReference type="Pfam" id="PF02837">
    <property type="entry name" value="Glyco_hydro_2_N"/>
    <property type="match status" value="1"/>
</dbReference>
<keyword evidence="8" id="KW-1185">Reference proteome</keyword>
<accession>A0ABW4BAV6</accession>
<dbReference type="PANTHER" id="PTHR42732">
    <property type="entry name" value="BETA-GALACTOSIDASE"/>
    <property type="match status" value="1"/>
</dbReference>
<name>A0ABW4BAV6_9LACO</name>
<reference evidence="8" key="1">
    <citation type="journal article" date="2019" name="Int. J. Syst. Evol. Microbiol.">
        <title>The Global Catalogue of Microorganisms (GCM) 10K type strain sequencing project: providing services to taxonomists for standard genome sequencing and annotation.</title>
        <authorList>
            <consortium name="The Broad Institute Genomics Platform"/>
            <consortium name="The Broad Institute Genome Sequencing Center for Infectious Disease"/>
            <person name="Wu L."/>
            <person name="Ma J."/>
        </authorList>
    </citation>
    <scope>NUCLEOTIDE SEQUENCE [LARGE SCALE GENOMIC DNA]</scope>
    <source>
        <strain evidence="8">CCM 8911</strain>
    </source>
</reference>
<evidence type="ECO:0000256" key="3">
    <source>
        <dbReference type="ARBA" id="ARBA00023295"/>
    </source>
</evidence>
<dbReference type="PANTHER" id="PTHR42732:SF4">
    <property type="entry name" value="BETA-MANNOSIDASE"/>
    <property type="match status" value="1"/>
</dbReference>
<evidence type="ECO:0000313" key="7">
    <source>
        <dbReference type="EMBL" id="MFD1394157.1"/>
    </source>
</evidence>
<dbReference type="EMBL" id="JBHTMO010000041">
    <property type="protein sequence ID" value="MFD1394157.1"/>
    <property type="molecule type" value="Genomic_DNA"/>
</dbReference>
<dbReference type="Gene3D" id="2.60.40.10">
    <property type="entry name" value="Immunoglobulins"/>
    <property type="match status" value="1"/>
</dbReference>
<sequence length="616" mass="70650">MLREEYPRPELVRNTDWQNLNGSWDFAFDDAKRGMIENWPRNGLPQSLKRSIEVPFAFQSSLSTIHINEQHDHVWYSREFRLAPVGADKQVLLHFGAVDYATKVFVNGAFVGEHSGGETPFCFDITEALNPETTSQSLCVYVEDRSTDETIPRGKQAWMKPQGSIWYTNTTGIWQTVWLEAVNRRRIQSVQFTSLFDQDSEQTEIALSDEAIGSKLHCKITFKNQVVAEDEMLVVTSSIKRAYDLIQNHILRTYTHDDGWTWTPEHPNLFTVEFTLTSADDSKKVLDHVTSYFGFREVTTENGMIYLNRRPYYQRLVLDQGYWPDGILTAPSDEAFVQDIKMAKAMGFNGCRKHQKLEDPRFLYWADKLGFLVWEEVASAPYFSKKMSTRLIQEYEDAVTRDYNHPSIIVWVPLNESWGVNKIHLSVQQQHFAETLYHLLHTLDTTRLVGSNDGWENTTADIVTLHNYLHGKSEDDPKYRRFKASMADQTGLLTQPDAAWAVMAKGYHYQGQPLILTEFGGVKTQPSDTGSADQYFNDADKAAFLKQLRMEMAAITASSALWGYCFTQLADVEQEVNGLLTADRRAKLPLEEYHQIFAIKPLSRPTVHSESPESDR</sequence>
<dbReference type="InterPro" id="IPR008979">
    <property type="entry name" value="Galactose-bd-like_sf"/>
</dbReference>
<evidence type="ECO:0000259" key="6">
    <source>
        <dbReference type="Pfam" id="PF02837"/>
    </source>
</evidence>
<feature type="domain" description="Glycoside hydrolase family 2 catalytic" evidence="5">
    <location>
        <begin position="334"/>
        <end position="596"/>
    </location>
</feature>
<organism evidence="7 8">
    <name type="scientific">Lacticaseibacillus jixianensis</name>
    <dbReference type="NCBI Taxonomy" id="2486012"/>
    <lineage>
        <taxon>Bacteria</taxon>
        <taxon>Bacillati</taxon>
        <taxon>Bacillota</taxon>
        <taxon>Bacilli</taxon>
        <taxon>Lactobacillales</taxon>
        <taxon>Lactobacillaceae</taxon>
        <taxon>Lacticaseibacillus</taxon>
    </lineage>
</organism>
<gene>
    <name evidence="7" type="ORF">ACFQ3L_11315</name>
</gene>
<dbReference type="Pfam" id="PF02836">
    <property type="entry name" value="Glyco_hydro_2_C"/>
    <property type="match status" value="1"/>
</dbReference>
<comment type="caution">
    <text evidence="7">The sequence shown here is derived from an EMBL/GenBank/DDBJ whole genome shotgun (WGS) entry which is preliminary data.</text>
</comment>
<dbReference type="SUPFAM" id="SSF49785">
    <property type="entry name" value="Galactose-binding domain-like"/>
    <property type="match status" value="1"/>
</dbReference>
<evidence type="ECO:0000256" key="2">
    <source>
        <dbReference type="ARBA" id="ARBA00022801"/>
    </source>
</evidence>
<protein>
    <submittedName>
        <fullName evidence="7">Glycoside hydrolase family 2 protein</fullName>
    </submittedName>
</protein>
<dbReference type="Gene3D" id="3.20.20.80">
    <property type="entry name" value="Glycosidases"/>
    <property type="match status" value="1"/>
</dbReference>
<dbReference type="InterPro" id="IPR006102">
    <property type="entry name" value="Ig-like_GH2"/>
</dbReference>
<dbReference type="SUPFAM" id="SSF51445">
    <property type="entry name" value="(Trans)glycosidases"/>
    <property type="match status" value="1"/>
</dbReference>
<feature type="domain" description="Glycoside hydrolase family 2 immunoglobulin-like beta-sandwich" evidence="4">
    <location>
        <begin position="186"/>
        <end position="296"/>
    </location>
</feature>
<evidence type="ECO:0000313" key="8">
    <source>
        <dbReference type="Proteomes" id="UP001597249"/>
    </source>
</evidence>
<keyword evidence="2 7" id="KW-0378">Hydrolase</keyword>
<dbReference type="InterPro" id="IPR006103">
    <property type="entry name" value="Glyco_hydro_2_cat"/>
</dbReference>
<feature type="domain" description="Glycosyl hydrolases family 2 sugar binding" evidence="6">
    <location>
        <begin position="18"/>
        <end position="133"/>
    </location>
</feature>
<dbReference type="InterPro" id="IPR036156">
    <property type="entry name" value="Beta-gal/glucu_dom_sf"/>
</dbReference>
<dbReference type="InterPro" id="IPR006104">
    <property type="entry name" value="Glyco_hydro_2_N"/>
</dbReference>
<evidence type="ECO:0000259" key="4">
    <source>
        <dbReference type="Pfam" id="PF00703"/>
    </source>
</evidence>
<dbReference type="Proteomes" id="UP001597249">
    <property type="component" value="Unassembled WGS sequence"/>
</dbReference>
<keyword evidence="3" id="KW-0326">Glycosidase</keyword>
<dbReference type="RefSeq" id="WP_125586149.1">
    <property type="nucleotide sequence ID" value="NZ_JBHTMO010000041.1"/>
</dbReference>
<dbReference type="Pfam" id="PF00703">
    <property type="entry name" value="Glyco_hydro_2"/>
    <property type="match status" value="1"/>
</dbReference>
<evidence type="ECO:0000259" key="5">
    <source>
        <dbReference type="Pfam" id="PF02836"/>
    </source>
</evidence>
<dbReference type="Gene3D" id="2.60.120.260">
    <property type="entry name" value="Galactose-binding domain-like"/>
    <property type="match status" value="1"/>
</dbReference>
<dbReference type="InterPro" id="IPR051913">
    <property type="entry name" value="GH2_Domain-Containing"/>
</dbReference>
<comment type="similarity">
    <text evidence="1">Belongs to the glycosyl hydrolase 2 family.</text>
</comment>